<feature type="domain" description="HTH tetR-type" evidence="5">
    <location>
        <begin position="10"/>
        <end position="70"/>
    </location>
</feature>
<keyword evidence="7" id="KW-1185">Reference proteome</keyword>
<dbReference type="EMBL" id="CAJC01000090">
    <property type="protein sequence ID" value="CCI52523.1"/>
    <property type="molecule type" value="Genomic_DNA"/>
</dbReference>
<dbReference type="Proteomes" id="UP000035720">
    <property type="component" value="Unassembled WGS sequence"/>
</dbReference>
<dbReference type="Gene3D" id="1.10.357.10">
    <property type="entry name" value="Tetracycline Repressor, domain 2"/>
    <property type="match status" value="1"/>
</dbReference>
<evidence type="ECO:0000313" key="7">
    <source>
        <dbReference type="Proteomes" id="UP000035720"/>
    </source>
</evidence>
<dbReference type="InterPro" id="IPR001647">
    <property type="entry name" value="HTH_TetR"/>
</dbReference>
<keyword evidence="3" id="KW-0804">Transcription</keyword>
<dbReference type="PANTHER" id="PTHR30055:SF151">
    <property type="entry name" value="TRANSCRIPTIONAL REGULATORY PROTEIN"/>
    <property type="match status" value="1"/>
</dbReference>
<evidence type="ECO:0000259" key="5">
    <source>
        <dbReference type="PROSITE" id="PS50977"/>
    </source>
</evidence>
<dbReference type="Pfam" id="PF00440">
    <property type="entry name" value="TetR_N"/>
    <property type="match status" value="1"/>
</dbReference>
<reference evidence="6 7" key="1">
    <citation type="journal article" date="2013" name="ISME J.">
        <title>A metabolic model for members of the genus Tetrasphaera involved in enhanced biological phosphorus removal.</title>
        <authorList>
            <person name="Kristiansen R."/>
            <person name="Nguyen H.T.T."/>
            <person name="Saunders A.M."/>
            <person name="Nielsen J.L."/>
            <person name="Wimmer R."/>
            <person name="Le V.Q."/>
            <person name="McIlroy S.J."/>
            <person name="Petrovski S."/>
            <person name="Seviour R.J."/>
            <person name="Calteau A."/>
            <person name="Nielsen K.L."/>
            <person name="Nielsen P.H."/>
        </authorList>
    </citation>
    <scope>NUCLEOTIDE SEQUENCE [LARGE SCALE GENOMIC DNA]</scope>
    <source>
        <strain evidence="6 7">Ben 74</strain>
    </source>
</reference>
<gene>
    <name evidence="6" type="ORF">BN13_180046</name>
</gene>
<dbReference type="InterPro" id="IPR050109">
    <property type="entry name" value="HTH-type_TetR-like_transc_reg"/>
</dbReference>
<evidence type="ECO:0000256" key="3">
    <source>
        <dbReference type="ARBA" id="ARBA00023163"/>
    </source>
</evidence>
<dbReference type="GO" id="GO:0003700">
    <property type="term" value="F:DNA-binding transcription factor activity"/>
    <property type="evidence" value="ECO:0007669"/>
    <property type="project" value="TreeGrafter"/>
</dbReference>
<proteinExistence type="predicted"/>
<dbReference type="RefSeq" id="WP_048548892.1">
    <property type="nucleotide sequence ID" value="NZ_HF571038.1"/>
</dbReference>
<dbReference type="Gene3D" id="1.10.10.60">
    <property type="entry name" value="Homeodomain-like"/>
    <property type="match status" value="1"/>
</dbReference>
<evidence type="ECO:0000256" key="4">
    <source>
        <dbReference type="PROSITE-ProRule" id="PRU00335"/>
    </source>
</evidence>
<dbReference type="STRING" id="1193518.BN13_180046"/>
<accession>A0A077MCR8</accession>
<name>A0A077MCR8_9MICO</name>
<dbReference type="GO" id="GO:0045892">
    <property type="term" value="P:negative regulation of DNA-templated transcription"/>
    <property type="evidence" value="ECO:0007669"/>
    <property type="project" value="InterPro"/>
</dbReference>
<evidence type="ECO:0000313" key="6">
    <source>
        <dbReference type="EMBL" id="CCI52523.1"/>
    </source>
</evidence>
<dbReference type="PROSITE" id="PS50977">
    <property type="entry name" value="HTH_TETR_2"/>
    <property type="match status" value="1"/>
</dbReference>
<dbReference type="GO" id="GO:0000976">
    <property type="term" value="F:transcription cis-regulatory region binding"/>
    <property type="evidence" value="ECO:0007669"/>
    <property type="project" value="TreeGrafter"/>
</dbReference>
<dbReference type="AlphaFoldDB" id="A0A077MCR8"/>
<feature type="DNA-binding region" description="H-T-H motif" evidence="4">
    <location>
        <begin position="33"/>
        <end position="52"/>
    </location>
</feature>
<sequence>MPPARRARSTHSLPAILEAAVAILDESGEEALTFRSLAARLGGGVGSVYWYVSGKDELLDRATDLVMGELVVQADRIATGPNPIANLRALGLALFEAMTARRWLAAYLMRSVDMQPNSMRVYEHFGQQVQRLDLTSRQRFHAVSAIVSYVVGVGSEMSQGPTGVPDDERAAMMAEYVAAWRAFDPAEYPFIHEVADEFEHHQDTEQFLAGLDLLLAGVRLQHESAG</sequence>
<dbReference type="SUPFAM" id="SSF48498">
    <property type="entry name" value="Tetracyclin repressor-like, C-terminal domain"/>
    <property type="match status" value="1"/>
</dbReference>
<keyword evidence="1" id="KW-0805">Transcription regulation</keyword>
<organism evidence="6 7">
    <name type="scientific">Nostocoides jenkinsii Ben 74</name>
    <dbReference type="NCBI Taxonomy" id="1193518"/>
    <lineage>
        <taxon>Bacteria</taxon>
        <taxon>Bacillati</taxon>
        <taxon>Actinomycetota</taxon>
        <taxon>Actinomycetes</taxon>
        <taxon>Micrococcales</taxon>
        <taxon>Intrasporangiaceae</taxon>
        <taxon>Nostocoides</taxon>
    </lineage>
</organism>
<dbReference type="InterPro" id="IPR004111">
    <property type="entry name" value="Repressor_TetR_C"/>
</dbReference>
<dbReference type="Pfam" id="PF02909">
    <property type="entry name" value="TetR_C_1"/>
    <property type="match status" value="1"/>
</dbReference>
<protein>
    <submittedName>
        <fullName evidence="6">Transcriptional regulator, TetR family</fullName>
    </submittedName>
</protein>
<evidence type="ECO:0000256" key="2">
    <source>
        <dbReference type="ARBA" id="ARBA00023125"/>
    </source>
</evidence>
<evidence type="ECO:0000256" key="1">
    <source>
        <dbReference type="ARBA" id="ARBA00023015"/>
    </source>
</evidence>
<dbReference type="PANTHER" id="PTHR30055">
    <property type="entry name" value="HTH-TYPE TRANSCRIPTIONAL REGULATOR RUTR"/>
    <property type="match status" value="1"/>
</dbReference>
<dbReference type="InterPro" id="IPR036271">
    <property type="entry name" value="Tet_transcr_reg_TetR-rel_C_sf"/>
</dbReference>
<keyword evidence="2 4" id="KW-0238">DNA-binding</keyword>
<comment type="caution">
    <text evidence="6">The sequence shown here is derived from an EMBL/GenBank/DDBJ whole genome shotgun (WGS) entry which is preliminary data.</text>
</comment>
<dbReference type="InterPro" id="IPR009057">
    <property type="entry name" value="Homeodomain-like_sf"/>
</dbReference>
<dbReference type="SUPFAM" id="SSF46689">
    <property type="entry name" value="Homeodomain-like"/>
    <property type="match status" value="1"/>
</dbReference>